<dbReference type="InterPro" id="IPR046172">
    <property type="entry name" value="DUF6174"/>
</dbReference>
<name>A0A8S1IWV4_9CHLO</name>
<feature type="transmembrane region" description="Helical" evidence="2">
    <location>
        <begin position="25"/>
        <end position="48"/>
    </location>
</feature>
<sequence length="258" mass="26656">AERERNPQRRSPPAFGRRDFPPRGVFIVPAMSTSGTHAALFALLAIALTATCAQTQSTALAKLEAARALWASNGSSDYTMRYQLTCHCHPDDTDPFIVTVQGGVVIDVVVEGSNRQPPQDVINTIPTVEGMFNEIERGLSAGYAHVGASYDPATGAPVTVYFDYNGQAVDDEVHYSVRILDLATGGGQALPGPSPPLSATATDGPSPPLSATATGGPSPPLSATATGGPSPPLSATATGELLPQSEGGAKGDEEEDDE</sequence>
<evidence type="ECO:0000313" key="3">
    <source>
        <dbReference type="EMBL" id="CAD7699662.1"/>
    </source>
</evidence>
<comment type="caution">
    <text evidence="3">The sequence shown here is derived from an EMBL/GenBank/DDBJ whole genome shotgun (WGS) entry which is preliminary data.</text>
</comment>
<dbReference type="Proteomes" id="UP000708148">
    <property type="component" value="Unassembled WGS sequence"/>
</dbReference>
<feature type="compositionally biased region" description="Polar residues" evidence="1">
    <location>
        <begin position="197"/>
        <end position="237"/>
    </location>
</feature>
<dbReference type="EMBL" id="CAJHUC010001085">
    <property type="protein sequence ID" value="CAD7699662.1"/>
    <property type="molecule type" value="Genomic_DNA"/>
</dbReference>
<dbReference type="Pfam" id="PF19671">
    <property type="entry name" value="DUF6174"/>
    <property type="match status" value="1"/>
</dbReference>
<evidence type="ECO:0000256" key="1">
    <source>
        <dbReference type="SAM" id="MobiDB-lite"/>
    </source>
</evidence>
<reference evidence="3" key="1">
    <citation type="submission" date="2020-12" db="EMBL/GenBank/DDBJ databases">
        <authorList>
            <person name="Iha C."/>
        </authorList>
    </citation>
    <scope>NUCLEOTIDE SEQUENCE</scope>
</reference>
<keyword evidence="2" id="KW-0812">Transmembrane</keyword>
<protein>
    <submittedName>
        <fullName evidence="3">Uncharacterized protein</fullName>
    </submittedName>
</protein>
<feature type="non-terminal residue" evidence="3">
    <location>
        <position position="1"/>
    </location>
</feature>
<proteinExistence type="predicted"/>
<evidence type="ECO:0000256" key="2">
    <source>
        <dbReference type="SAM" id="Phobius"/>
    </source>
</evidence>
<organism evidence="3 4">
    <name type="scientific">Ostreobium quekettii</name>
    <dbReference type="NCBI Taxonomy" id="121088"/>
    <lineage>
        <taxon>Eukaryota</taxon>
        <taxon>Viridiplantae</taxon>
        <taxon>Chlorophyta</taxon>
        <taxon>core chlorophytes</taxon>
        <taxon>Ulvophyceae</taxon>
        <taxon>TCBD clade</taxon>
        <taxon>Bryopsidales</taxon>
        <taxon>Ostreobineae</taxon>
        <taxon>Ostreobiaceae</taxon>
        <taxon>Ostreobium</taxon>
    </lineage>
</organism>
<accession>A0A8S1IWV4</accession>
<keyword evidence="2" id="KW-1133">Transmembrane helix</keyword>
<gene>
    <name evidence="3" type="ORF">OSTQU699_LOCUS5021</name>
</gene>
<keyword evidence="2" id="KW-0472">Membrane</keyword>
<keyword evidence="4" id="KW-1185">Reference proteome</keyword>
<evidence type="ECO:0000313" key="4">
    <source>
        <dbReference type="Proteomes" id="UP000708148"/>
    </source>
</evidence>
<dbReference type="AlphaFoldDB" id="A0A8S1IWV4"/>
<feature type="region of interest" description="Disordered" evidence="1">
    <location>
        <begin position="187"/>
        <end position="258"/>
    </location>
</feature>